<keyword evidence="3" id="KW-0472">Membrane</keyword>
<keyword evidence="1" id="KW-0143">Chaperone</keyword>
<protein>
    <recommendedName>
        <fullName evidence="6">J domain-containing protein</fullName>
    </recommendedName>
</protein>
<proteinExistence type="predicted"/>
<keyword evidence="5" id="KW-1185">Reference proteome</keyword>
<dbReference type="RefSeq" id="WP_204682937.1">
    <property type="nucleotide sequence ID" value="NZ_BSNR01000004.1"/>
</dbReference>
<evidence type="ECO:0008006" key="6">
    <source>
        <dbReference type="Google" id="ProtNLM"/>
    </source>
</evidence>
<keyword evidence="3" id="KW-1133">Transmembrane helix</keyword>
<sequence>MNWAFELLGLPLDADAASIKRAYARLLRTTRPDDDPEAFQRLHAAYKSALAKAGKSPVPAAQPSEQTLSSTGSPSPAAAGDTPAGAAQRTHEPITQPAPPAAPIVNIGALAHEVIRTAIHADSSRDLSSWLQSRQDFWSILVKQQTGQIVIQRLFQQPQSMSADCLDTLLRFFDLDHVLSGINPFALQRLRRQQSLQWELMPEHHYELAQRIQLRRHGRPDMETLKLYLQLLQQPLDWLKAVKIALHRGAVDRIGHFLYALCQGHINDLPASFNQRSVLFWYKATPRAGAMSWPRFAINSLRVTAIGLACALLTTAVFLADFATGGMPGRDALRFSTTFSLTIMGSLISLWLLFAGWIYVDHWQGLPESAPSRLPWLRRLIIPVLCAIGFTLYQTGAPTFLAGPLVFASLVLAVRRFRRRSIQRTSKRAWRIGATAPGIAFLCIVIFNAFTQVQIDSDLPFMTAAVCITFGTWFADMWRHRAHLHPKLARR</sequence>
<feature type="transmembrane region" description="Helical" evidence="3">
    <location>
        <begin position="459"/>
        <end position="478"/>
    </location>
</feature>
<comment type="caution">
    <text evidence="4">The sequence shown here is derived from an EMBL/GenBank/DDBJ whole genome shotgun (WGS) entry which is preliminary data.</text>
</comment>
<feature type="transmembrane region" description="Helical" evidence="3">
    <location>
        <begin position="376"/>
        <end position="393"/>
    </location>
</feature>
<dbReference type="Gene3D" id="1.10.287.110">
    <property type="entry name" value="DnaJ domain"/>
    <property type="match status" value="1"/>
</dbReference>
<gene>
    <name evidence="4" type="ORF">ISP19_13450</name>
</gene>
<organism evidence="4 5">
    <name type="scientific">Dyella flava</name>
    <dbReference type="NCBI Taxonomy" id="1920170"/>
    <lineage>
        <taxon>Bacteria</taxon>
        <taxon>Pseudomonadati</taxon>
        <taxon>Pseudomonadota</taxon>
        <taxon>Gammaproteobacteria</taxon>
        <taxon>Lysobacterales</taxon>
        <taxon>Rhodanobacteraceae</taxon>
        <taxon>Dyella</taxon>
    </lineage>
</organism>
<reference evidence="4" key="1">
    <citation type="submission" date="2020-10" db="EMBL/GenBank/DDBJ databases">
        <title>Phylogeny of dyella-like bacteria.</title>
        <authorList>
            <person name="Fu J."/>
        </authorList>
    </citation>
    <scope>NUCLEOTIDE SEQUENCE</scope>
    <source>
        <strain evidence="4">DHOC52</strain>
    </source>
</reference>
<evidence type="ECO:0000256" key="3">
    <source>
        <dbReference type="SAM" id="Phobius"/>
    </source>
</evidence>
<dbReference type="Proteomes" id="UP001430149">
    <property type="component" value="Unassembled WGS sequence"/>
</dbReference>
<evidence type="ECO:0000313" key="5">
    <source>
        <dbReference type="Proteomes" id="UP001430149"/>
    </source>
</evidence>
<evidence type="ECO:0000256" key="1">
    <source>
        <dbReference type="ARBA" id="ARBA00023186"/>
    </source>
</evidence>
<feature type="transmembrane region" description="Helical" evidence="3">
    <location>
        <begin position="339"/>
        <end position="360"/>
    </location>
</feature>
<feature type="region of interest" description="Disordered" evidence="2">
    <location>
        <begin position="53"/>
        <end position="101"/>
    </location>
</feature>
<keyword evidence="3" id="KW-0812">Transmembrane</keyword>
<accession>A0ABS2K5N9</accession>
<dbReference type="SUPFAM" id="SSF46565">
    <property type="entry name" value="Chaperone J-domain"/>
    <property type="match status" value="1"/>
</dbReference>
<feature type="transmembrane region" description="Helical" evidence="3">
    <location>
        <begin position="429"/>
        <end position="447"/>
    </location>
</feature>
<feature type="compositionally biased region" description="Low complexity" evidence="2">
    <location>
        <begin position="69"/>
        <end position="87"/>
    </location>
</feature>
<dbReference type="InterPro" id="IPR036869">
    <property type="entry name" value="J_dom_sf"/>
</dbReference>
<feature type="transmembrane region" description="Helical" evidence="3">
    <location>
        <begin position="301"/>
        <end position="319"/>
    </location>
</feature>
<name>A0ABS2K5N9_9GAMM</name>
<evidence type="ECO:0000313" key="4">
    <source>
        <dbReference type="EMBL" id="MBM7126380.1"/>
    </source>
</evidence>
<dbReference type="CDD" id="cd06257">
    <property type="entry name" value="DnaJ"/>
    <property type="match status" value="1"/>
</dbReference>
<evidence type="ECO:0000256" key="2">
    <source>
        <dbReference type="SAM" id="MobiDB-lite"/>
    </source>
</evidence>
<dbReference type="InterPro" id="IPR001623">
    <property type="entry name" value="DnaJ_domain"/>
</dbReference>
<dbReference type="EMBL" id="JADIKE010000037">
    <property type="protein sequence ID" value="MBM7126380.1"/>
    <property type="molecule type" value="Genomic_DNA"/>
</dbReference>